<comment type="caution">
    <text evidence="1">The sequence shown here is derived from an EMBL/GenBank/DDBJ whole genome shotgun (WGS) entry which is preliminary data.</text>
</comment>
<gene>
    <name evidence="1" type="ORF">UU67_C0020G0018</name>
</gene>
<evidence type="ECO:0000313" key="2">
    <source>
        <dbReference type="Proteomes" id="UP000034753"/>
    </source>
</evidence>
<evidence type="ECO:0000313" key="1">
    <source>
        <dbReference type="EMBL" id="KKS13697.1"/>
    </source>
</evidence>
<sequence length="245" mass="26211">MQKVGAIVLSIFAFFVLLFLYTKIAGPISFSINSITTTKSDTFNVSGEGSVTVKPDIALISAGVTAKGNTVKEAQDQINTVSNNIAASIKKLGVEEKDIQTTNYTINPNYDFQSNIQRITGYNASTNFLIKIRNIDLINQVIDAATTSGANQISSISFDVDEKAKAEDEARKKAVDAAKKKAESAARIAGFRLGKLVNYSENFGGGAFPIPLSRDLSISAGSPKTEIEPGSSEIKVNATLSYEIL</sequence>
<reference evidence="1 2" key="1">
    <citation type="journal article" date="2015" name="Nature">
        <title>rRNA introns, odd ribosomes, and small enigmatic genomes across a large radiation of phyla.</title>
        <authorList>
            <person name="Brown C.T."/>
            <person name="Hug L.A."/>
            <person name="Thomas B.C."/>
            <person name="Sharon I."/>
            <person name="Castelle C.J."/>
            <person name="Singh A."/>
            <person name="Wilkins M.J."/>
            <person name="Williams K.H."/>
            <person name="Banfield J.F."/>
        </authorList>
    </citation>
    <scope>NUCLEOTIDE SEQUENCE [LARGE SCALE GENOMIC DNA]</scope>
</reference>
<dbReference type="EMBL" id="LCBN01000020">
    <property type="protein sequence ID" value="KKS13697.1"/>
    <property type="molecule type" value="Genomic_DNA"/>
</dbReference>
<dbReference type="Pfam" id="PF04402">
    <property type="entry name" value="SIMPL"/>
    <property type="match status" value="1"/>
</dbReference>
<protein>
    <submittedName>
        <fullName evidence="1">Outer membrane protein</fullName>
    </submittedName>
</protein>
<dbReference type="Gene3D" id="3.30.70.2970">
    <property type="entry name" value="Protein of unknown function (DUF541), domain 2"/>
    <property type="match status" value="1"/>
</dbReference>
<dbReference type="PANTHER" id="PTHR34387">
    <property type="entry name" value="SLR1258 PROTEIN"/>
    <property type="match status" value="1"/>
</dbReference>
<dbReference type="Proteomes" id="UP000034753">
    <property type="component" value="Unassembled WGS sequence"/>
</dbReference>
<proteinExistence type="predicted"/>
<dbReference type="Gene3D" id="3.30.110.170">
    <property type="entry name" value="Protein of unknown function (DUF541), domain 1"/>
    <property type="match status" value="1"/>
</dbReference>
<dbReference type="InterPro" id="IPR007497">
    <property type="entry name" value="SIMPL/DUF541"/>
</dbReference>
<name>A0A0G0WNQ4_9BACT</name>
<dbReference type="AlphaFoldDB" id="A0A0G0WNQ4"/>
<dbReference type="InterPro" id="IPR052022">
    <property type="entry name" value="26kDa_periplasmic_antigen"/>
</dbReference>
<organism evidence="1 2">
    <name type="scientific">Candidatus Daviesbacteria bacterium GW2011_GWB1_41_5</name>
    <dbReference type="NCBI Taxonomy" id="1618429"/>
    <lineage>
        <taxon>Bacteria</taxon>
        <taxon>Candidatus Daviesiibacteriota</taxon>
    </lineage>
</organism>
<dbReference type="GO" id="GO:0006974">
    <property type="term" value="P:DNA damage response"/>
    <property type="evidence" value="ECO:0007669"/>
    <property type="project" value="TreeGrafter"/>
</dbReference>
<dbReference type="PANTHER" id="PTHR34387:SF1">
    <property type="entry name" value="PERIPLASMIC IMMUNOGENIC PROTEIN"/>
    <property type="match status" value="1"/>
</dbReference>
<accession>A0A0G0WNQ4</accession>